<evidence type="ECO:0000313" key="4">
    <source>
        <dbReference type="Proteomes" id="UP000358159"/>
    </source>
</evidence>
<keyword evidence="2" id="KW-0812">Transmembrane</keyword>
<comment type="caution">
    <text evidence="3">The sequence shown here is derived from an EMBL/GenBank/DDBJ whole genome shotgun (WGS) entry which is preliminary data.</text>
</comment>
<evidence type="ECO:0000256" key="1">
    <source>
        <dbReference type="SAM" id="MobiDB-lite"/>
    </source>
</evidence>
<gene>
    <name evidence="3" type="ORF">F7D42_02955</name>
</gene>
<feature type="transmembrane region" description="Helical" evidence="2">
    <location>
        <begin position="6"/>
        <end position="25"/>
    </location>
</feature>
<dbReference type="EMBL" id="VZAZ01000011">
    <property type="protein sequence ID" value="MQO54684.1"/>
    <property type="molecule type" value="Genomic_DNA"/>
</dbReference>
<name>A0A6A7VIU7_9BACT</name>
<feature type="region of interest" description="Disordered" evidence="1">
    <location>
        <begin position="31"/>
        <end position="125"/>
    </location>
</feature>
<organism evidence="3 4">
    <name type="scientific">Segatella copri</name>
    <dbReference type="NCBI Taxonomy" id="165179"/>
    <lineage>
        <taxon>Bacteria</taxon>
        <taxon>Pseudomonadati</taxon>
        <taxon>Bacteroidota</taxon>
        <taxon>Bacteroidia</taxon>
        <taxon>Bacteroidales</taxon>
        <taxon>Prevotellaceae</taxon>
        <taxon>Segatella</taxon>
    </lineage>
</organism>
<evidence type="ECO:0000256" key="2">
    <source>
        <dbReference type="SAM" id="Phobius"/>
    </source>
</evidence>
<accession>A0A6A7VIU7</accession>
<keyword evidence="2" id="KW-1133">Transmembrane helix</keyword>
<protein>
    <submittedName>
        <fullName evidence="3">Uncharacterized protein</fullName>
    </submittedName>
</protein>
<dbReference type="Proteomes" id="UP000358159">
    <property type="component" value="Unassembled WGS sequence"/>
</dbReference>
<evidence type="ECO:0000313" key="3">
    <source>
        <dbReference type="EMBL" id="MQO54684.1"/>
    </source>
</evidence>
<feature type="compositionally biased region" description="Basic and acidic residues" evidence="1">
    <location>
        <begin position="112"/>
        <end position="124"/>
    </location>
</feature>
<reference evidence="3 4" key="1">
    <citation type="submission" date="2019-09" db="EMBL/GenBank/DDBJ databases">
        <title>Distinct polysaccharide growth profiles of human intestinal Prevotella copri isolates.</title>
        <authorList>
            <person name="Fehlner-Peach H."/>
            <person name="Magnabosco C."/>
            <person name="Raghavan V."/>
            <person name="Scher J.U."/>
            <person name="Tett A."/>
            <person name="Cox L.M."/>
            <person name="Gottsegen C."/>
            <person name="Watters A."/>
            <person name="Wiltshire- Gordon J.D."/>
            <person name="Segata N."/>
            <person name="Bonneau R."/>
            <person name="Littman D.R."/>
        </authorList>
    </citation>
    <scope>NUCLEOTIDE SEQUENCE [LARGE SCALE GENOMIC DNA]</scope>
    <source>
        <strain evidence="3 4">BVe41219</strain>
    </source>
</reference>
<dbReference type="AlphaFoldDB" id="A0A6A7VIU7"/>
<sequence length="158" mass="18032">MSGFVIFALVLTFVYVVYFAVMITLDLHGKKDEKKTEEETYDVGDLTNEEQPVAIEERNEGPDEGGMTFTEQITDDGLRVVNPTGNVPYPQPPSDEEQSQQPQSHTVTSEELNEKNDEILEHIDPVPQCSYLSDEFMQNLNNKHNTRKIEKKNARDKL</sequence>
<proteinExistence type="predicted"/>
<keyword evidence="2" id="KW-0472">Membrane</keyword>